<evidence type="ECO:0000313" key="2">
    <source>
        <dbReference type="EMBL" id="KAK7017535.1"/>
    </source>
</evidence>
<dbReference type="InterPro" id="IPR001810">
    <property type="entry name" value="F-box_dom"/>
</dbReference>
<reference evidence="2 3" key="1">
    <citation type="submission" date="2024-01" db="EMBL/GenBank/DDBJ databases">
        <title>A draft genome for a cacao thread blight-causing isolate of Paramarasmius palmivorus.</title>
        <authorList>
            <person name="Baruah I.K."/>
            <person name="Bukari Y."/>
            <person name="Amoako-Attah I."/>
            <person name="Meinhardt L.W."/>
            <person name="Bailey B.A."/>
            <person name="Cohen S.P."/>
        </authorList>
    </citation>
    <scope>NUCLEOTIDE SEQUENCE [LARGE SCALE GENOMIC DNA]</scope>
    <source>
        <strain evidence="2 3">GH-12</strain>
    </source>
</reference>
<dbReference type="SUPFAM" id="SSF81383">
    <property type="entry name" value="F-box domain"/>
    <property type="match status" value="1"/>
</dbReference>
<dbReference type="InterPro" id="IPR032675">
    <property type="entry name" value="LRR_dom_sf"/>
</dbReference>
<feature type="domain" description="F-box" evidence="1">
    <location>
        <begin position="39"/>
        <end position="99"/>
    </location>
</feature>
<accession>A0AAW0AX05</accession>
<gene>
    <name evidence="2" type="ORF">VNI00_018587</name>
</gene>
<proteinExistence type="predicted"/>
<evidence type="ECO:0000313" key="3">
    <source>
        <dbReference type="Proteomes" id="UP001383192"/>
    </source>
</evidence>
<organism evidence="2 3">
    <name type="scientific">Paramarasmius palmivorus</name>
    <dbReference type="NCBI Taxonomy" id="297713"/>
    <lineage>
        <taxon>Eukaryota</taxon>
        <taxon>Fungi</taxon>
        <taxon>Dikarya</taxon>
        <taxon>Basidiomycota</taxon>
        <taxon>Agaricomycotina</taxon>
        <taxon>Agaricomycetes</taxon>
        <taxon>Agaricomycetidae</taxon>
        <taxon>Agaricales</taxon>
        <taxon>Marasmiineae</taxon>
        <taxon>Marasmiaceae</taxon>
        <taxon>Paramarasmius</taxon>
    </lineage>
</organism>
<comment type="caution">
    <text evidence="2">The sequence shown here is derived from an EMBL/GenBank/DDBJ whole genome shotgun (WGS) entry which is preliminary data.</text>
</comment>
<name>A0AAW0AX05_9AGAR</name>
<dbReference type="Pfam" id="PF12937">
    <property type="entry name" value="F-box-like"/>
    <property type="match status" value="1"/>
</dbReference>
<dbReference type="Proteomes" id="UP001383192">
    <property type="component" value="Unassembled WGS sequence"/>
</dbReference>
<dbReference type="Gene3D" id="3.80.10.10">
    <property type="entry name" value="Ribonuclease Inhibitor"/>
    <property type="match status" value="1"/>
</dbReference>
<keyword evidence="3" id="KW-1185">Reference proteome</keyword>
<sequence>MAQMAFCNEDDASVDDPTSSALALTGQVAQEHSLLPPVERIPTEILDTIFTIVHESSEYSLTLHEDTEFYSLSLPLSQVCSRWRRIAHSRPSLWASIFIDVGRVRRKTRHIVKLHLGKAGSHPLRIKLYVWPNVLRSTFGSDVLGMIIPELQRCEEFVFYGDWLVLAKTAHCDSSFAFPHLQALSMDVPSSAVVETMESVTPDFRWFSRALKNAPKLVTVVSPAFVDSEVLPFHQLTTVQYSNPLEVAQMARLLLSCPNLKNLEVSSLRVGFPPPDIVVHSSLRKLTIHPHPDWLVEIASPLAQFSLPALEMFTLKISSTDCLDTGLTSAVIATIQCFSASLRKLVLIVGSLNIGRTLFRDVLQICPNLYCFGFEVYAIRDTKDDSGSENGILRLIQDLTITDTSQASLAPKLVELCLFEYDSPMRAEYATAFLDMVESRSGGIGVARLTDAEFTYTSSKLVAQPELERIDSSVSDSSIAERIKKLSLKGIRCAIGAIGT</sequence>
<dbReference type="Gene3D" id="1.20.1280.50">
    <property type="match status" value="1"/>
</dbReference>
<dbReference type="EMBL" id="JAYKXP010000250">
    <property type="protein sequence ID" value="KAK7017535.1"/>
    <property type="molecule type" value="Genomic_DNA"/>
</dbReference>
<dbReference type="AlphaFoldDB" id="A0AAW0AX05"/>
<evidence type="ECO:0000259" key="1">
    <source>
        <dbReference type="Pfam" id="PF12937"/>
    </source>
</evidence>
<protein>
    <recommendedName>
        <fullName evidence="1">F-box domain-containing protein</fullName>
    </recommendedName>
</protein>
<dbReference type="InterPro" id="IPR036047">
    <property type="entry name" value="F-box-like_dom_sf"/>
</dbReference>